<evidence type="ECO:0000313" key="3">
    <source>
        <dbReference type="Proteomes" id="UP000778578"/>
    </source>
</evidence>
<organism evidence="2 3">
    <name type="scientific">Actinacidiphila acidipaludis</name>
    <dbReference type="NCBI Taxonomy" id="2873382"/>
    <lineage>
        <taxon>Bacteria</taxon>
        <taxon>Bacillati</taxon>
        <taxon>Actinomycetota</taxon>
        <taxon>Actinomycetes</taxon>
        <taxon>Kitasatosporales</taxon>
        <taxon>Streptomycetaceae</taxon>
        <taxon>Actinacidiphila</taxon>
    </lineage>
</organism>
<name>A0ABS7QCJ6_9ACTN</name>
<feature type="compositionally biased region" description="Basic and acidic residues" evidence="1">
    <location>
        <begin position="27"/>
        <end position="44"/>
    </location>
</feature>
<keyword evidence="3" id="KW-1185">Reference proteome</keyword>
<comment type="caution">
    <text evidence="2">The sequence shown here is derived from an EMBL/GenBank/DDBJ whole genome shotgun (WGS) entry which is preliminary data.</text>
</comment>
<sequence length="59" mass="6985">MTSAWKWLVRRMRAAVSERDRMKRYDFPEAHRMTQSRRQHEAGLSRHYAGPTGHNQGMG</sequence>
<dbReference type="EMBL" id="JAINZZ010000038">
    <property type="protein sequence ID" value="MBY8880884.1"/>
    <property type="molecule type" value="Genomic_DNA"/>
</dbReference>
<proteinExistence type="predicted"/>
<accession>A0ABS7QCJ6</accession>
<feature type="region of interest" description="Disordered" evidence="1">
    <location>
        <begin position="27"/>
        <end position="59"/>
    </location>
</feature>
<evidence type="ECO:0000256" key="1">
    <source>
        <dbReference type="SAM" id="MobiDB-lite"/>
    </source>
</evidence>
<protein>
    <submittedName>
        <fullName evidence="2">Uncharacterized protein</fullName>
    </submittedName>
</protein>
<dbReference type="RefSeq" id="WP_222966373.1">
    <property type="nucleotide sequence ID" value="NZ_JAINZZ010000038.1"/>
</dbReference>
<reference evidence="2 3" key="1">
    <citation type="submission" date="2021-08" db="EMBL/GenBank/DDBJ databases">
        <title>WGS of actinomycetes from Thailand.</title>
        <authorList>
            <person name="Thawai C."/>
        </authorList>
    </citation>
    <scope>NUCLEOTIDE SEQUENCE [LARGE SCALE GENOMIC DNA]</scope>
    <source>
        <strain evidence="2 3">PLK6-54</strain>
    </source>
</reference>
<gene>
    <name evidence="2" type="ORF">K7862_25075</name>
</gene>
<evidence type="ECO:0000313" key="2">
    <source>
        <dbReference type="EMBL" id="MBY8880884.1"/>
    </source>
</evidence>
<dbReference type="Proteomes" id="UP000778578">
    <property type="component" value="Unassembled WGS sequence"/>
</dbReference>